<accession>A0A7H0VAS4</accession>
<reference evidence="3 4" key="1">
    <citation type="submission" date="2020-08" db="EMBL/GenBank/DDBJ databases">
        <title>Croceimicrobium hydrocarbonivorans gen. nov., sp. nov., a novel marine bacterium isolated from a bacterial consortium that degrades polyethylene terephthalate.</title>
        <authorList>
            <person name="Liu R."/>
        </authorList>
    </citation>
    <scope>NUCLEOTIDE SEQUENCE [LARGE SCALE GENOMIC DNA]</scope>
    <source>
        <strain evidence="3 4">A20-9</strain>
    </source>
</reference>
<sequence length="203" mass="22359">MKRLLILPLLALSLIACEKDDDSTTNDPGNNGNSNPSALTNNMISVGTDSTSLNKYSAYVATDVNTNKTYFDIFIYKDDVLDRKQYMLLHLTEIPTASKTLNWQSGANAPGAIKADEFVIYPKVNDKRWFGVYSVSGYETTGTMQATVNNGKLTLSYEDIELADEFISVNVTERKKCSGKLTFLLSDLQGLTTTAQTLDLVAE</sequence>
<protein>
    <recommendedName>
        <fullName evidence="5">Lipoprotein</fullName>
    </recommendedName>
</protein>
<gene>
    <name evidence="3" type="ORF">H4K34_10565</name>
</gene>
<dbReference type="AlphaFoldDB" id="A0A7H0VAS4"/>
<evidence type="ECO:0000313" key="4">
    <source>
        <dbReference type="Proteomes" id="UP000516305"/>
    </source>
</evidence>
<dbReference type="Proteomes" id="UP000516305">
    <property type="component" value="Chromosome"/>
</dbReference>
<organism evidence="3 4">
    <name type="scientific">Croceimicrobium hydrocarbonivorans</name>
    <dbReference type="NCBI Taxonomy" id="2761580"/>
    <lineage>
        <taxon>Bacteria</taxon>
        <taxon>Pseudomonadati</taxon>
        <taxon>Bacteroidota</taxon>
        <taxon>Flavobacteriia</taxon>
        <taxon>Flavobacteriales</taxon>
        <taxon>Owenweeksiaceae</taxon>
        <taxon>Croceimicrobium</taxon>
    </lineage>
</organism>
<feature type="signal peptide" evidence="2">
    <location>
        <begin position="1"/>
        <end position="18"/>
    </location>
</feature>
<feature type="compositionally biased region" description="Low complexity" evidence="1">
    <location>
        <begin position="25"/>
        <end position="36"/>
    </location>
</feature>
<evidence type="ECO:0000256" key="2">
    <source>
        <dbReference type="SAM" id="SignalP"/>
    </source>
</evidence>
<feature type="region of interest" description="Disordered" evidence="1">
    <location>
        <begin position="21"/>
        <end position="40"/>
    </location>
</feature>
<dbReference type="KEGG" id="chyd:H4K34_10565"/>
<feature type="chain" id="PRO_5028945335" description="Lipoprotein" evidence="2">
    <location>
        <begin position="19"/>
        <end position="203"/>
    </location>
</feature>
<evidence type="ECO:0008006" key="5">
    <source>
        <dbReference type="Google" id="ProtNLM"/>
    </source>
</evidence>
<proteinExistence type="predicted"/>
<dbReference type="PROSITE" id="PS51257">
    <property type="entry name" value="PROKAR_LIPOPROTEIN"/>
    <property type="match status" value="1"/>
</dbReference>
<dbReference type="RefSeq" id="WP_210757389.1">
    <property type="nucleotide sequence ID" value="NZ_CP060139.1"/>
</dbReference>
<keyword evidence="2" id="KW-0732">Signal</keyword>
<evidence type="ECO:0000313" key="3">
    <source>
        <dbReference type="EMBL" id="QNR22822.1"/>
    </source>
</evidence>
<dbReference type="EMBL" id="CP060139">
    <property type="protein sequence ID" value="QNR22822.1"/>
    <property type="molecule type" value="Genomic_DNA"/>
</dbReference>
<name>A0A7H0VAS4_9FLAO</name>
<evidence type="ECO:0000256" key="1">
    <source>
        <dbReference type="SAM" id="MobiDB-lite"/>
    </source>
</evidence>
<keyword evidence="4" id="KW-1185">Reference proteome</keyword>